<organism evidence="2 3">
    <name type="scientific">Fusarium mundagurra</name>
    <dbReference type="NCBI Taxonomy" id="1567541"/>
    <lineage>
        <taxon>Eukaryota</taxon>
        <taxon>Fungi</taxon>
        <taxon>Dikarya</taxon>
        <taxon>Ascomycota</taxon>
        <taxon>Pezizomycotina</taxon>
        <taxon>Sordariomycetes</taxon>
        <taxon>Hypocreomycetidae</taxon>
        <taxon>Hypocreales</taxon>
        <taxon>Nectriaceae</taxon>
        <taxon>Fusarium</taxon>
        <taxon>Fusarium fujikuroi species complex</taxon>
    </lineage>
</organism>
<feature type="compositionally biased region" description="Pro residues" evidence="1">
    <location>
        <begin position="71"/>
        <end position="80"/>
    </location>
</feature>
<sequence>MIGRRVGDTGQPAARAPRNSEDLHLAIAITCQVLFTALVHKWLSATRIKDLLARWEELDRPSWGPNTPLSDLPPPPPPPPRGDHTIKNPKEREIDPVVTFVLALVVLSAIDVFIRWAKLLALRVLPTPWRFPDSITTCHRPVYSEGLHFLEEDRREWDGPMAAMFQKQQGRRLSFGRRATQSIGTAAQPSGHANTTSIAHPGHVNQIHSEISFLLPCFFAMA</sequence>
<evidence type="ECO:0000313" key="3">
    <source>
        <dbReference type="Proteomes" id="UP000544331"/>
    </source>
</evidence>
<dbReference type="AlphaFoldDB" id="A0A8H5Z4E4"/>
<reference evidence="2 3" key="1">
    <citation type="submission" date="2020-05" db="EMBL/GenBank/DDBJ databases">
        <title>Identification and distribution of gene clusters putatively required for synthesis of sphingolipid metabolism inhibitors in phylogenetically diverse species of the filamentous fungus Fusarium.</title>
        <authorList>
            <person name="Kim H.-S."/>
            <person name="Busman M."/>
            <person name="Brown D.W."/>
            <person name="Divon H."/>
            <person name="Uhlig S."/>
            <person name="Proctor R.H."/>
        </authorList>
    </citation>
    <scope>NUCLEOTIDE SEQUENCE [LARGE SCALE GENOMIC DNA]</scope>
    <source>
        <strain evidence="2 3">NRRL 66235</strain>
    </source>
</reference>
<protein>
    <submittedName>
        <fullName evidence="2">Uncharacterized protein</fullName>
    </submittedName>
</protein>
<comment type="caution">
    <text evidence="2">The sequence shown here is derived from an EMBL/GenBank/DDBJ whole genome shotgun (WGS) entry which is preliminary data.</text>
</comment>
<feature type="compositionally biased region" description="Basic and acidic residues" evidence="1">
    <location>
        <begin position="81"/>
        <end position="90"/>
    </location>
</feature>
<gene>
    <name evidence="2" type="ORF">FMUND_638</name>
</gene>
<dbReference type="OrthoDB" id="5067799at2759"/>
<evidence type="ECO:0000256" key="1">
    <source>
        <dbReference type="SAM" id="MobiDB-lite"/>
    </source>
</evidence>
<feature type="region of interest" description="Disordered" evidence="1">
    <location>
        <begin position="64"/>
        <end position="90"/>
    </location>
</feature>
<proteinExistence type="predicted"/>
<accession>A0A8H5Z4E4</accession>
<evidence type="ECO:0000313" key="2">
    <source>
        <dbReference type="EMBL" id="KAF5724595.1"/>
    </source>
</evidence>
<keyword evidence="3" id="KW-1185">Reference proteome</keyword>
<dbReference type="EMBL" id="JAAOAN010000030">
    <property type="protein sequence ID" value="KAF5724595.1"/>
    <property type="molecule type" value="Genomic_DNA"/>
</dbReference>
<name>A0A8H5Z4E4_9HYPO</name>
<dbReference type="Proteomes" id="UP000544331">
    <property type="component" value="Unassembled WGS sequence"/>
</dbReference>